<keyword evidence="1" id="KW-0812">Transmembrane</keyword>
<accession>B6W9H4</accession>
<keyword evidence="1" id="KW-0472">Membrane</keyword>
<evidence type="ECO:0000313" key="2">
    <source>
        <dbReference type="EMBL" id="EEB36025.1"/>
    </source>
</evidence>
<reference evidence="2 3" key="2">
    <citation type="submission" date="2008-10" db="EMBL/GenBank/DDBJ databases">
        <title>Draft genome sequence of Anaerococcus hydrogenalis (DSM 7454).</title>
        <authorList>
            <person name="Sudarsanam P."/>
            <person name="Ley R."/>
            <person name="Guruge J."/>
            <person name="Turnbaugh P.J."/>
            <person name="Mahowald M."/>
            <person name="Liep D."/>
            <person name="Gordon J."/>
        </authorList>
    </citation>
    <scope>NUCLEOTIDE SEQUENCE [LARGE SCALE GENOMIC DNA]</scope>
    <source>
        <strain evidence="2 3">DSM 7454</strain>
    </source>
</reference>
<evidence type="ECO:0008006" key="4">
    <source>
        <dbReference type="Google" id="ProtNLM"/>
    </source>
</evidence>
<reference evidence="2 3" key="1">
    <citation type="submission" date="2008-09" db="EMBL/GenBank/DDBJ databases">
        <authorList>
            <person name="Fulton L."/>
            <person name="Clifton S."/>
            <person name="Fulton B."/>
            <person name="Xu J."/>
            <person name="Minx P."/>
            <person name="Pepin K.H."/>
            <person name="Johnson M."/>
            <person name="Thiruvilangam P."/>
            <person name="Bhonagiri V."/>
            <person name="Nash W.E."/>
            <person name="Mardis E.R."/>
            <person name="Wilson R.K."/>
        </authorList>
    </citation>
    <scope>NUCLEOTIDE SEQUENCE [LARGE SCALE GENOMIC DNA]</scope>
    <source>
        <strain evidence="2 3">DSM 7454</strain>
    </source>
</reference>
<dbReference type="eggNOG" id="ENOG5030GMZ">
    <property type="taxonomic scope" value="Bacteria"/>
</dbReference>
<feature type="transmembrane region" description="Helical" evidence="1">
    <location>
        <begin position="20"/>
        <end position="38"/>
    </location>
</feature>
<name>B6W9H4_9FIRM</name>
<keyword evidence="1" id="KW-1133">Transmembrane helix</keyword>
<comment type="caution">
    <text evidence="2">The sequence shown here is derived from an EMBL/GenBank/DDBJ whole genome shotgun (WGS) entry which is preliminary data.</text>
</comment>
<dbReference type="STRING" id="561177.ANHYDRO_01228"/>
<dbReference type="AlphaFoldDB" id="B6W9H4"/>
<protein>
    <recommendedName>
        <fullName evidence="4">ABC transmembrane type-1 domain-containing protein</fullName>
    </recommendedName>
</protein>
<gene>
    <name evidence="2" type="ORF">ANHYDRO_01228</name>
</gene>
<organism evidence="2 3">
    <name type="scientific">Anaerococcus hydrogenalis DSM 7454</name>
    <dbReference type="NCBI Taxonomy" id="561177"/>
    <lineage>
        <taxon>Bacteria</taxon>
        <taxon>Bacillati</taxon>
        <taxon>Bacillota</taxon>
        <taxon>Tissierellia</taxon>
        <taxon>Tissierellales</taxon>
        <taxon>Peptoniphilaceae</taxon>
        <taxon>Anaerococcus</taxon>
    </lineage>
</organism>
<feature type="transmembrane region" description="Helical" evidence="1">
    <location>
        <begin position="90"/>
        <end position="109"/>
    </location>
</feature>
<evidence type="ECO:0000256" key="1">
    <source>
        <dbReference type="SAM" id="Phobius"/>
    </source>
</evidence>
<evidence type="ECO:0000313" key="3">
    <source>
        <dbReference type="Proteomes" id="UP000005451"/>
    </source>
</evidence>
<sequence>MGKVVTSISNLNMGEFKSNLIKLLFLVLINFISSNLAFRLNYRMGMEKFIGLKNELFKKDLKNNKEINIANYTTNIENLYANRFMVKINAINLALTMFFAVISIIYINFKLLPPQ</sequence>
<dbReference type="Proteomes" id="UP000005451">
    <property type="component" value="Unassembled WGS sequence"/>
</dbReference>
<proteinExistence type="predicted"/>
<dbReference type="EMBL" id="ABXA01000031">
    <property type="protein sequence ID" value="EEB36025.1"/>
    <property type="molecule type" value="Genomic_DNA"/>
</dbReference>